<keyword evidence="2 5" id="KW-0812">Transmembrane</keyword>
<dbReference type="CDD" id="cd04179">
    <property type="entry name" value="DPM_DPG-synthase_like"/>
    <property type="match status" value="1"/>
</dbReference>
<dbReference type="GO" id="GO:0016020">
    <property type="term" value="C:membrane"/>
    <property type="evidence" value="ECO:0007669"/>
    <property type="project" value="UniProtKB-SubCell"/>
</dbReference>
<dbReference type="SUPFAM" id="SSF53448">
    <property type="entry name" value="Nucleotide-diphospho-sugar transferases"/>
    <property type="match status" value="1"/>
</dbReference>
<evidence type="ECO:0000313" key="9">
    <source>
        <dbReference type="Proteomes" id="UP000016981"/>
    </source>
</evidence>
<evidence type="ECO:0000313" key="8">
    <source>
        <dbReference type="EMBL" id="GAD47103.1"/>
    </source>
</evidence>
<organism evidence="8 9">
    <name type="scientific">Streptococcus anginosus T5</name>
    <dbReference type="NCBI Taxonomy" id="1163302"/>
    <lineage>
        <taxon>Bacteria</taxon>
        <taxon>Bacillati</taxon>
        <taxon>Bacillota</taxon>
        <taxon>Bacilli</taxon>
        <taxon>Lactobacillales</taxon>
        <taxon>Streptococcaceae</taxon>
        <taxon>Streptococcus</taxon>
        <taxon>Streptococcus anginosus group</taxon>
    </lineage>
</organism>
<keyword evidence="3 5" id="KW-1133">Transmembrane helix</keyword>
<dbReference type="Proteomes" id="UP000016981">
    <property type="component" value="Unassembled WGS sequence"/>
</dbReference>
<comment type="caution">
    <text evidence="8">The sequence shown here is derived from an EMBL/GenBank/DDBJ whole genome shotgun (WGS) entry which is preliminary data.</text>
</comment>
<keyword evidence="4 5" id="KW-0472">Membrane</keyword>
<sequence>MNYLVIPAYKPDLNLLHLLQKVKEKSSLQIIVVNDGSPTSYDSIFQEAQKYATVLCYMTNQGKGQALKTAFSYIDSLGQYGTVVTADADGQHKVWDIFRVSKKAQENPNHLIMGARSFSGNVPLCSAFGNKLTRFLFKQQTGVSVTDTQTGLRGFTTNMIPFMLEVEGQRYEYEMNMLLAASKEYPIIEVPIETIYINDNQASHFRPVRDGLMIYKDMFKFALSSISSFLIDYIVYALALFVLAATPTSLKVLLANGVARATSSIFNYSANKKLVFRNRDSISKTGAGYFSLAIGLFTLDTLLIRLFYAIFGLHLLIVKIIVGALLFCLSWLVQKKLFSKKGRILYHEVFQKILCLC</sequence>
<feature type="domain" description="GtrA/DPMS transmembrane" evidence="7">
    <location>
        <begin position="220"/>
        <end position="337"/>
    </location>
</feature>
<proteinExistence type="predicted"/>
<reference evidence="9" key="1">
    <citation type="submission" date="2013-09" db="EMBL/GenBank/DDBJ databases">
        <title>Genome Sequences of seven clinical isolates and type strains of anginosus group streptococci.</title>
        <authorList>
            <person name="Maruyama F."/>
            <person name="Sakurai A."/>
            <person name="Ogura Y."/>
            <person name="Homma H."/>
            <person name="Takahashi N."/>
            <person name="Ohtsubo Y."/>
            <person name="Hoshino T."/>
            <person name="Okahashi N."/>
            <person name="Nakagawa I."/>
            <person name="Kimura S."/>
            <person name="Fujiwara T."/>
            <person name="Hayashi T."/>
            <person name="Shintani S."/>
        </authorList>
    </citation>
    <scope>NUCLEOTIDE SEQUENCE [LARGE SCALE GENOMIC DNA]</scope>
    <source>
        <strain evidence="9">T5</strain>
    </source>
</reference>
<dbReference type="InterPro" id="IPR029044">
    <property type="entry name" value="Nucleotide-diphossugar_trans"/>
</dbReference>
<dbReference type="InterPro" id="IPR007267">
    <property type="entry name" value="GtrA_DPMS_TM"/>
</dbReference>
<dbReference type="PANTHER" id="PTHR10859">
    <property type="entry name" value="GLYCOSYL TRANSFERASE"/>
    <property type="match status" value="1"/>
</dbReference>
<dbReference type="Gene3D" id="3.90.550.10">
    <property type="entry name" value="Spore Coat Polysaccharide Biosynthesis Protein SpsA, Chain A"/>
    <property type="match status" value="1"/>
</dbReference>
<comment type="subcellular location">
    <subcellularLocation>
        <location evidence="1">Membrane</location>
        <topology evidence="1">Multi-pass membrane protein</topology>
    </subcellularLocation>
</comment>
<gene>
    <name evidence="8" type="ORF">ANG6_1598</name>
</gene>
<dbReference type="Pfam" id="PF00535">
    <property type="entry name" value="Glycos_transf_2"/>
    <property type="match status" value="1"/>
</dbReference>
<dbReference type="PANTHER" id="PTHR10859:SF114">
    <property type="entry name" value="DOLICHOL-PHOSPHATE MANNOSYLTRANSFERASE"/>
    <property type="match status" value="1"/>
</dbReference>
<evidence type="ECO:0000259" key="7">
    <source>
        <dbReference type="Pfam" id="PF04138"/>
    </source>
</evidence>
<protein>
    <submittedName>
        <fullName evidence="8">Uncharacterized protein</fullName>
    </submittedName>
</protein>
<evidence type="ECO:0000256" key="4">
    <source>
        <dbReference type="ARBA" id="ARBA00023136"/>
    </source>
</evidence>
<evidence type="ECO:0000256" key="5">
    <source>
        <dbReference type="SAM" id="Phobius"/>
    </source>
</evidence>
<feature type="transmembrane region" description="Helical" evidence="5">
    <location>
        <begin position="289"/>
        <end position="310"/>
    </location>
</feature>
<feature type="transmembrane region" description="Helical" evidence="5">
    <location>
        <begin position="316"/>
        <end position="333"/>
    </location>
</feature>
<dbReference type="GO" id="GO:0000271">
    <property type="term" value="P:polysaccharide biosynthetic process"/>
    <property type="evidence" value="ECO:0007669"/>
    <property type="project" value="InterPro"/>
</dbReference>
<accession>A0AAN4PA87</accession>
<name>A0AAN4PA87_STRAP</name>
<dbReference type="InterPro" id="IPR001173">
    <property type="entry name" value="Glyco_trans_2-like"/>
</dbReference>
<evidence type="ECO:0000256" key="1">
    <source>
        <dbReference type="ARBA" id="ARBA00004141"/>
    </source>
</evidence>
<dbReference type="EMBL" id="BASY01000019">
    <property type="protein sequence ID" value="GAD47103.1"/>
    <property type="molecule type" value="Genomic_DNA"/>
</dbReference>
<dbReference type="GO" id="GO:0006487">
    <property type="term" value="P:protein N-linked glycosylation"/>
    <property type="evidence" value="ECO:0007669"/>
    <property type="project" value="TreeGrafter"/>
</dbReference>
<evidence type="ECO:0000259" key="6">
    <source>
        <dbReference type="Pfam" id="PF00535"/>
    </source>
</evidence>
<evidence type="ECO:0000256" key="2">
    <source>
        <dbReference type="ARBA" id="ARBA00022692"/>
    </source>
</evidence>
<dbReference type="Pfam" id="PF04138">
    <property type="entry name" value="GtrA_DPMS_TM"/>
    <property type="match status" value="1"/>
</dbReference>
<feature type="transmembrane region" description="Helical" evidence="5">
    <location>
        <begin position="221"/>
        <end position="244"/>
    </location>
</feature>
<feature type="domain" description="Glycosyltransferase 2-like" evidence="6">
    <location>
        <begin position="4"/>
        <end position="119"/>
    </location>
</feature>
<dbReference type="AlphaFoldDB" id="A0AAN4PA87"/>
<evidence type="ECO:0000256" key="3">
    <source>
        <dbReference type="ARBA" id="ARBA00022989"/>
    </source>
</evidence>